<dbReference type="Proteomes" id="UP001596542">
    <property type="component" value="Unassembled WGS sequence"/>
</dbReference>
<keyword evidence="3" id="KW-1185">Reference proteome</keyword>
<feature type="chain" id="PRO_5046204290" evidence="1">
    <location>
        <begin position="32"/>
        <end position="132"/>
    </location>
</feature>
<dbReference type="Pfam" id="PF11162">
    <property type="entry name" value="DUF2946"/>
    <property type="match status" value="1"/>
</dbReference>
<gene>
    <name evidence="2" type="ORF">ACFQPC_11685</name>
</gene>
<keyword evidence="1" id="KW-0732">Signal</keyword>
<protein>
    <submittedName>
        <fullName evidence="2">DUF2946 domain-containing protein</fullName>
    </submittedName>
</protein>
<comment type="caution">
    <text evidence="2">The sequence shown here is derived from an EMBL/GenBank/DDBJ whole genome shotgun (WGS) entry which is preliminary data.</text>
</comment>
<proteinExistence type="predicted"/>
<feature type="signal peptide" evidence="1">
    <location>
        <begin position="1"/>
        <end position="31"/>
    </location>
</feature>
<reference evidence="3" key="1">
    <citation type="journal article" date="2019" name="Int. J. Syst. Evol. Microbiol.">
        <title>The Global Catalogue of Microorganisms (GCM) 10K type strain sequencing project: providing services to taxonomists for standard genome sequencing and annotation.</title>
        <authorList>
            <consortium name="The Broad Institute Genomics Platform"/>
            <consortium name="The Broad Institute Genome Sequencing Center for Infectious Disease"/>
            <person name="Wu L."/>
            <person name="Ma J."/>
        </authorList>
    </citation>
    <scope>NUCLEOTIDE SEQUENCE [LARGE SCALE GENOMIC DNA]</scope>
    <source>
        <strain evidence="3">KACC 12508</strain>
    </source>
</reference>
<name>A0ABW2ICU0_9BURK</name>
<sequence length="132" mass="14341">MRMTKAKHRWTTWIACFAILLASLAPSISHAVAAAKGAPNAWVEICTVDGNKLMMVDQGQNTQMPKPAEKTTHFEHCAFCMTHAGSVGLPPPADFVMPVISGDHILPPLYYQASRPLFAWAVAQPRAPPAFS</sequence>
<organism evidence="2 3">
    <name type="scientific">Herminiimonas glaciei</name>
    <dbReference type="NCBI Taxonomy" id="523788"/>
    <lineage>
        <taxon>Bacteria</taxon>
        <taxon>Pseudomonadati</taxon>
        <taxon>Pseudomonadota</taxon>
        <taxon>Betaproteobacteria</taxon>
        <taxon>Burkholderiales</taxon>
        <taxon>Oxalobacteraceae</taxon>
        <taxon>Herminiimonas</taxon>
    </lineage>
</organism>
<evidence type="ECO:0000313" key="2">
    <source>
        <dbReference type="EMBL" id="MFC7288701.1"/>
    </source>
</evidence>
<dbReference type="RefSeq" id="WP_382272098.1">
    <property type="nucleotide sequence ID" value="NZ_JBHTBU010000002.1"/>
</dbReference>
<dbReference type="EMBL" id="JBHTBU010000002">
    <property type="protein sequence ID" value="MFC7288701.1"/>
    <property type="molecule type" value="Genomic_DNA"/>
</dbReference>
<accession>A0ABW2ICU0</accession>
<evidence type="ECO:0000256" key="1">
    <source>
        <dbReference type="SAM" id="SignalP"/>
    </source>
</evidence>
<evidence type="ECO:0000313" key="3">
    <source>
        <dbReference type="Proteomes" id="UP001596542"/>
    </source>
</evidence>
<dbReference type="InterPro" id="IPR021333">
    <property type="entry name" value="DUF2946"/>
</dbReference>